<evidence type="ECO:0008006" key="4">
    <source>
        <dbReference type="Google" id="ProtNLM"/>
    </source>
</evidence>
<feature type="transmembrane region" description="Helical" evidence="1">
    <location>
        <begin position="37"/>
        <end position="56"/>
    </location>
</feature>
<name>R7AJC1_9FIRM</name>
<reference evidence="2" key="1">
    <citation type="submission" date="2012-11" db="EMBL/GenBank/DDBJ databases">
        <title>Dependencies among metagenomic species, viruses, plasmids and units of genetic variation.</title>
        <authorList>
            <person name="Nielsen H.B."/>
            <person name="Almeida M."/>
            <person name="Juncker A.S."/>
            <person name="Rasmussen S."/>
            <person name="Li J."/>
            <person name="Sunagawa S."/>
            <person name="Plichta D."/>
            <person name="Gautier L."/>
            <person name="Le Chatelier E."/>
            <person name="Peletier E."/>
            <person name="Bonde I."/>
            <person name="Nielsen T."/>
            <person name="Manichanh C."/>
            <person name="Arumugam M."/>
            <person name="Batto J."/>
            <person name="Santos M.B.Q.D."/>
            <person name="Blom N."/>
            <person name="Borruel N."/>
            <person name="Burgdorf K.S."/>
            <person name="Boumezbeur F."/>
            <person name="Casellas F."/>
            <person name="Dore J."/>
            <person name="Guarner F."/>
            <person name="Hansen T."/>
            <person name="Hildebrand F."/>
            <person name="Kaas R.S."/>
            <person name="Kennedy S."/>
            <person name="Kristiansen K."/>
            <person name="Kultima J.R."/>
            <person name="Leonard P."/>
            <person name="Levenez F."/>
            <person name="Lund O."/>
            <person name="Moumen B."/>
            <person name="Le Paslier D."/>
            <person name="Pons N."/>
            <person name="Pedersen O."/>
            <person name="Prifti E."/>
            <person name="Qin J."/>
            <person name="Raes J."/>
            <person name="Tap J."/>
            <person name="Tims S."/>
            <person name="Ussery D.W."/>
            <person name="Yamada T."/>
            <person name="MetaHit consortium"/>
            <person name="Renault P."/>
            <person name="Sicheritz-Ponten T."/>
            <person name="Bork P."/>
            <person name="Wang J."/>
            <person name="Brunak S."/>
            <person name="Ehrlich S.D."/>
        </authorList>
    </citation>
    <scope>NUCLEOTIDE SEQUENCE [LARGE SCALE GENOMIC DNA]</scope>
</reference>
<feature type="transmembrane region" description="Helical" evidence="1">
    <location>
        <begin position="63"/>
        <end position="82"/>
    </location>
</feature>
<feature type="transmembrane region" description="Helical" evidence="1">
    <location>
        <begin position="215"/>
        <end position="234"/>
    </location>
</feature>
<feature type="transmembrane region" description="Helical" evidence="1">
    <location>
        <begin position="94"/>
        <end position="114"/>
    </location>
</feature>
<evidence type="ECO:0000313" key="3">
    <source>
        <dbReference type="Proteomes" id="UP000018141"/>
    </source>
</evidence>
<keyword evidence="1" id="KW-1133">Transmembrane helix</keyword>
<accession>R7AJC1</accession>
<dbReference type="Proteomes" id="UP000018141">
    <property type="component" value="Unassembled WGS sequence"/>
</dbReference>
<feature type="transmembrane region" description="Helical" evidence="1">
    <location>
        <begin position="246"/>
        <end position="263"/>
    </location>
</feature>
<proteinExistence type="predicted"/>
<feature type="transmembrane region" description="Helical" evidence="1">
    <location>
        <begin position="401"/>
        <end position="421"/>
    </location>
</feature>
<evidence type="ECO:0000313" key="2">
    <source>
        <dbReference type="EMBL" id="CDD58470.1"/>
    </source>
</evidence>
<feature type="transmembrane region" description="Helical" evidence="1">
    <location>
        <begin position="445"/>
        <end position="467"/>
    </location>
</feature>
<gene>
    <name evidence="2" type="ORF">BN656_02099</name>
</gene>
<evidence type="ECO:0000256" key="1">
    <source>
        <dbReference type="SAM" id="Phobius"/>
    </source>
</evidence>
<keyword evidence="1" id="KW-0812">Transmembrane</keyword>
<sequence length="691" mass="77824">MGIGLRIRQYLTGICVFVSAAVFTSNAVAYDFMPVDIVYYIIAGAACLVIVSELSNFISLKRLAEIAFVCLLPAAFAFSSMYNNASHIRNDDAVFQGLFWLIYIPLLFIINCLLRAADSVSTLTIKDICGFIRRNIWIGAVLIIVILSRLIFMDTLQRWDAGEYYARFIKGIKYFSYSSFSDFLNNFTLCGHPTLAFSMVYMIGELAFPQQIKGVLIVNMVLTVIAVWCLYRIIMHVFCNSTPARAAVYALIISFAPLFYGTFGYFNPDYALAVFAVIALYGYVYELPVITGFACLLCIYTKETGLVIVAGLTMGIFTDHLLRNPGCRGIVSIFKDMKLYFMLASVISYRFYTKAIGGITNWSQTTESDTGIRWDNNGFNCLGINEAHIITKLKQQFILNFNWILAALITAGIIYAAVMIIRKNSNAYKDSHANKDAETGNKGDMLKLCGVFGILAAFTAFSCLYITAAMARYNVVGDIMLYVLGLACLDMMISNAAMYIPSAGIAVMLIAQCFYTVDPLTVAAFGGVDTGSGKMVYVGIEDGDRYYGDYLIYNTQYLWIDRVMDKLLADSDYDGTQDIILFNDYGGSQIAGNDPLYYYNWDKRLKKRVFYSNENTVKMSYIVGDILADNMKLQSRAIVVFIPYMHNDEEKAMHRLNIFYNAGPRQSAYDRHGRIDYYNLVRLKKYRFIRG</sequence>
<organism evidence="2 3">
    <name type="scientific">Bacteroides pectinophilus CAG:437</name>
    <dbReference type="NCBI Taxonomy" id="1263051"/>
    <lineage>
        <taxon>Bacteria</taxon>
        <taxon>Bacillati</taxon>
        <taxon>Bacillota</taxon>
        <taxon>Clostridia</taxon>
        <taxon>Eubacteriales</taxon>
    </lineage>
</organism>
<dbReference type="EMBL" id="CBHH010000057">
    <property type="protein sequence ID" value="CDD58470.1"/>
    <property type="molecule type" value="Genomic_DNA"/>
</dbReference>
<comment type="caution">
    <text evidence="2">The sequence shown here is derived from an EMBL/GenBank/DDBJ whole genome shotgun (WGS) entry which is preliminary data.</text>
</comment>
<dbReference type="AlphaFoldDB" id="R7AJC1"/>
<feature type="transmembrane region" description="Helical" evidence="1">
    <location>
        <begin position="135"/>
        <end position="152"/>
    </location>
</feature>
<protein>
    <recommendedName>
        <fullName evidence="4">Glycosyltransferase RgtA/B/C/D-like domain-containing protein</fullName>
    </recommendedName>
</protein>
<feature type="transmembrane region" description="Helical" evidence="1">
    <location>
        <begin position="479"/>
        <end position="500"/>
    </location>
</feature>
<keyword evidence="1" id="KW-0472">Membrane</keyword>